<feature type="compositionally biased region" description="Low complexity" evidence="1">
    <location>
        <begin position="45"/>
        <end position="62"/>
    </location>
</feature>
<dbReference type="SMART" id="SM00727">
    <property type="entry name" value="STI1"/>
    <property type="match status" value="4"/>
</dbReference>
<dbReference type="PROSITE" id="PS50030">
    <property type="entry name" value="UBA"/>
    <property type="match status" value="1"/>
</dbReference>
<dbReference type="Gene3D" id="3.10.20.90">
    <property type="entry name" value="Phosphatidylinositol 3-kinase Catalytic Subunit, Chain A, domain 1"/>
    <property type="match status" value="1"/>
</dbReference>
<dbReference type="EMBL" id="OC915302">
    <property type="protein sequence ID" value="CAD7639780.1"/>
    <property type="molecule type" value="Genomic_DNA"/>
</dbReference>
<gene>
    <name evidence="4" type="ORF">ONB1V03_LOCUS2196</name>
</gene>
<dbReference type="GO" id="GO:0006511">
    <property type="term" value="P:ubiquitin-dependent protein catabolic process"/>
    <property type="evidence" value="ECO:0007669"/>
    <property type="project" value="TreeGrafter"/>
</dbReference>
<dbReference type="PROSITE" id="PS50053">
    <property type="entry name" value="UBIQUITIN_2"/>
    <property type="match status" value="1"/>
</dbReference>
<dbReference type="GO" id="GO:0005829">
    <property type="term" value="C:cytosol"/>
    <property type="evidence" value="ECO:0007669"/>
    <property type="project" value="TreeGrafter"/>
</dbReference>
<accession>A0A7R9QD38</accession>
<dbReference type="Gene3D" id="1.10.8.10">
    <property type="entry name" value="DNA helicase RuvA subunit, C-terminal domain"/>
    <property type="match status" value="1"/>
</dbReference>
<dbReference type="PANTHER" id="PTHR10677">
    <property type="entry name" value="UBIQUILIN"/>
    <property type="match status" value="1"/>
</dbReference>
<dbReference type="SUPFAM" id="SSF46934">
    <property type="entry name" value="UBA-like"/>
    <property type="match status" value="1"/>
</dbReference>
<evidence type="ECO:0000256" key="1">
    <source>
        <dbReference type="SAM" id="MobiDB-lite"/>
    </source>
</evidence>
<dbReference type="InterPro" id="IPR029071">
    <property type="entry name" value="Ubiquitin-like_domsf"/>
</dbReference>
<dbReference type="GO" id="GO:0031593">
    <property type="term" value="F:polyubiquitin modification-dependent protein binding"/>
    <property type="evidence" value="ECO:0007669"/>
    <property type="project" value="TreeGrafter"/>
</dbReference>
<dbReference type="PANTHER" id="PTHR10677:SF3">
    <property type="entry name" value="FI07626P-RELATED"/>
    <property type="match status" value="1"/>
</dbReference>
<feature type="region of interest" description="Disordered" evidence="1">
    <location>
        <begin position="330"/>
        <end position="353"/>
    </location>
</feature>
<evidence type="ECO:0000259" key="3">
    <source>
        <dbReference type="PROSITE" id="PS50053"/>
    </source>
</evidence>
<organism evidence="4">
    <name type="scientific">Oppiella nova</name>
    <dbReference type="NCBI Taxonomy" id="334625"/>
    <lineage>
        <taxon>Eukaryota</taxon>
        <taxon>Metazoa</taxon>
        <taxon>Ecdysozoa</taxon>
        <taxon>Arthropoda</taxon>
        <taxon>Chelicerata</taxon>
        <taxon>Arachnida</taxon>
        <taxon>Acari</taxon>
        <taxon>Acariformes</taxon>
        <taxon>Sarcoptiformes</taxon>
        <taxon>Oribatida</taxon>
        <taxon>Brachypylina</taxon>
        <taxon>Oppioidea</taxon>
        <taxon>Oppiidae</taxon>
        <taxon>Oppiella</taxon>
    </lineage>
</organism>
<feature type="region of interest" description="Disordered" evidence="1">
    <location>
        <begin position="45"/>
        <end position="69"/>
    </location>
</feature>
<dbReference type="FunFam" id="1.10.260.100:FF:000001">
    <property type="entry name" value="Ubiquilin 1"/>
    <property type="match status" value="1"/>
</dbReference>
<dbReference type="EMBL" id="CAJPVJ010000477">
    <property type="protein sequence ID" value="CAG2162604.1"/>
    <property type="molecule type" value="Genomic_DNA"/>
</dbReference>
<dbReference type="CDD" id="cd14399">
    <property type="entry name" value="UBA_PLICs"/>
    <property type="match status" value="1"/>
</dbReference>
<feature type="domain" description="UBA" evidence="2">
    <location>
        <begin position="377"/>
        <end position="421"/>
    </location>
</feature>
<dbReference type="Pfam" id="PF00240">
    <property type="entry name" value="ubiquitin"/>
    <property type="match status" value="1"/>
</dbReference>
<dbReference type="AlphaFoldDB" id="A0A7R9QD38"/>
<proteinExistence type="predicted"/>
<sequence>MVADRFKTDIDQICLIFAGKILKDNESLDTHKIKDGLTVHLVIRSGNQSSSQPSSEPTTQNTDNMSSMGANAFGLGQPFAGLQGLSNLGLGNSFNEIQQRMQSEMMSNPDMLRQMMENPIVQQLMSNPDYVRTLLTSNPQMQTLMERNPEISHMLNNPELLRQTMEMVRNPSMLQELMRTQDRALSNLESIPGGYNALRRMYTELQEPMLNAAQEHLMQQMMDNPQLMQNTMNAPYMQSMLQTISSNPELAQQLIANNPFFAGNPEMQEQMRQMMPTMVQQMQSPEMQSIVTNPQAIQAMIQIQQGMEQLQRVAPNIFGMIPNPLNMTSSAAASETNTTGTGGNQTSAATTANSANSVNSAAALSQMMAQMFSSQSPPEDRYTSQLEQLANMGFMNREANLQALIATFGDVNAAVERLLQTQQ</sequence>
<dbReference type="Pfam" id="PF23195">
    <property type="entry name" value="UBQLN1"/>
    <property type="match status" value="1"/>
</dbReference>
<feature type="domain" description="Ubiquitin-like" evidence="3">
    <location>
        <begin position="1"/>
        <end position="44"/>
    </location>
</feature>
<dbReference type="InterPro" id="IPR015496">
    <property type="entry name" value="Ubiquilin"/>
</dbReference>
<dbReference type="Gene3D" id="1.10.260.100">
    <property type="match status" value="3"/>
</dbReference>
<dbReference type="SMART" id="SM00165">
    <property type="entry name" value="UBA"/>
    <property type="match status" value="1"/>
</dbReference>
<dbReference type="OrthoDB" id="9450922at2759"/>
<dbReference type="InterPro" id="IPR009060">
    <property type="entry name" value="UBA-like_sf"/>
</dbReference>
<dbReference type="SUPFAM" id="SSF54236">
    <property type="entry name" value="Ubiquitin-like"/>
    <property type="match status" value="1"/>
</dbReference>
<evidence type="ECO:0008006" key="6">
    <source>
        <dbReference type="Google" id="ProtNLM"/>
    </source>
</evidence>
<evidence type="ECO:0000313" key="5">
    <source>
        <dbReference type="Proteomes" id="UP000728032"/>
    </source>
</evidence>
<name>A0A7R9QD38_9ACAR</name>
<keyword evidence="5" id="KW-1185">Reference proteome</keyword>
<dbReference type="InterPro" id="IPR000626">
    <property type="entry name" value="Ubiquitin-like_dom"/>
</dbReference>
<evidence type="ECO:0000259" key="2">
    <source>
        <dbReference type="PROSITE" id="PS50030"/>
    </source>
</evidence>
<dbReference type="InterPro" id="IPR015940">
    <property type="entry name" value="UBA"/>
</dbReference>
<dbReference type="FunFam" id="1.10.8.10:FF:000077">
    <property type="entry name" value="Ubiquilin like"/>
    <property type="match status" value="1"/>
</dbReference>
<protein>
    <recommendedName>
        <fullName evidence="6">Ubiquilin</fullName>
    </recommendedName>
</protein>
<evidence type="ECO:0000313" key="4">
    <source>
        <dbReference type="EMBL" id="CAD7639780.1"/>
    </source>
</evidence>
<dbReference type="Pfam" id="PF00627">
    <property type="entry name" value="UBA"/>
    <property type="match status" value="1"/>
</dbReference>
<dbReference type="InterPro" id="IPR006636">
    <property type="entry name" value="STI1_HS-bd"/>
</dbReference>
<dbReference type="Proteomes" id="UP000728032">
    <property type="component" value="Unassembled WGS sequence"/>
</dbReference>
<reference evidence="4" key="1">
    <citation type="submission" date="2020-11" db="EMBL/GenBank/DDBJ databases">
        <authorList>
            <person name="Tran Van P."/>
        </authorList>
    </citation>
    <scope>NUCLEOTIDE SEQUENCE</scope>
</reference>